<evidence type="ECO:0000313" key="2">
    <source>
        <dbReference type="Proteomes" id="UP000789901"/>
    </source>
</evidence>
<sequence>MDIEEPKGLELDNDDIYYNTLSSSPHLHHYVIHIEAESEISQIKKSLEDLTSSFDEFKKEAITKLDGYKE</sequence>
<comment type="caution">
    <text evidence="1">The sequence shown here is derived from an EMBL/GenBank/DDBJ whole genome shotgun (WGS) entry which is preliminary data.</text>
</comment>
<organism evidence="1 2">
    <name type="scientific">Gigaspora margarita</name>
    <dbReference type="NCBI Taxonomy" id="4874"/>
    <lineage>
        <taxon>Eukaryota</taxon>
        <taxon>Fungi</taxon>
        <taxon>Fungi incertae sedis</taxon>
        <taxon>Mucoromycota</taxon>
        <taxon>Glomeromycotina</taxon>
        <taxon>Glomeromycetes</taxon>
        <taxon>Diversisporales</taxon>
        <taxon>Gigasporaceae</taxon>
        <taxon>Gigaspora</taxon>
    </lineage>
</organism>
<name>A0ABN7VB31_GIGMA</name>
<proteinExistence type="predicted"/>
<accession>A0ABN7VB31</accession>
<dbReference type="EMBL" id="CAJVQB010011896">
    <property type="protein sequence ID" value="CAG8751298.1"/>
    <property type="molecule type" value="Genomic_DNA"/>
</dbReference>
<evidence type="ECO:0000313" key="1">
    <source>
        <dbReference type="EMBL" id="CAG8751298.1"/>
    </source>
</evidence>
<feature type="non-terminal residue" evidence="1">
    <location>
        <position position="70"/>
    </location>
</feature>
<dbReference type="Proteomes" id="UP000789901">
    <property type="component" value="Unassembled WGS sequence"/>
</dbReference>
<reference evidence="1 2" key="1">
    <citation type="submission" date="2021-06" db="EMBL/GenBank/DDBJ databases">
        <authorList>
            <person name="Kallberg Y."/>
            <person name="Tangrot J."/>
            <person name="Rosling A."/>
        </authorList>
    </citation>
    <scope>NUCLEOTIDE SEQUENCE [LARGE SCALE GENOMIC DNA]</scope>
    <source>
        <strain evidence="1 2">120-4 pot B 10/14</strain>
    </source>
</reference>
<protein>
    <submittedName>
        <fullName evidence="1">15731_t:CDS:1</fullName>
    </submittedName>
</protein>
<gene>
    <name evidence="1" type="ORF">GMARGA_LOCUS16420</name>
</gene>
<keyword evidence="2" id="KW-1185">Reference proteome</keyword>